<reference evidence="2 3" key="1">
    <citation type="submission" date="2017-05" db="EMBL/GenBank/DDBJ databases">
        <authorList>
            <person name="Song R."/>
            <person name="Chenine A.L."/>
            <person name="Ruprecht R.M."/>
        </authorList>
    </citation>
    <scope>NUCLEOTIDE SEQUENCE [LARGE SCALE GENOMIC DNA]</scope>
    <source>
        <strain evidence="2 3">CECT 8898</strain>
    </source>
</reference>
<proteinExistence type="predicted"/>
<gene>
    <name evidence="2" type="ORF">MAA8898_04916</name>
</gene>
<evidence type="ECO:0000259" key="1">
    <source>
        <dbReference type="Pfam" id="PF13276"/>
    </source>
</evidence>
<dbReference type="Proteomes" id="UP000207598">
    <property type="component" value="Unassembled WGS sequence"/>
</dbReference>
<accession>A0A238L746</accession>
<name>A0A238L746_9RHOB</name>
<protein>
    <recommendedName>
        <fullName evidence="1">HTH-like domain-containing protein</fullName>
    </recommendedName>
</protein>
<dbReference type="InterPro" id="IPR025948">
    <property type="entry name" value="HTH-like_dom"/>
</dbReference>
<keyword evidence="3" id="KW-1185">Reference proteome</keyword>
<sequence>MTAFIDEFREEFGVEPICRVLPIAPSTYHARKAVARDPSRASARVRRDAKLKDKIQEVWSDNRKLYGARKVWRALKRAGLWVGVYPAR</sequence>
<dbReference type="Pfam" id="PF13276">
    <property type="entry name" value="HTH_21"/>
    <property type="match status" value="1"/>
</dbReference>
<dbReference type="AlphaFoldDB" id="A0A238L746"/>
<feature type="domain" description="HTH-like" evidence="1">
    <location>
        <begin position="47"/>
        <end position="83"/>
    </location>
</feature>
<dbReference type="EMBL" id="FXYF01000025">
    <property type="protein sequence ID" value="SMX50671.1"/>
    <property type="molecule type" value="Genomic_DNA"/>
</dbReference>
<evidence type="ECO:0000313" key="3">
    <source>
        <dbReference type="Proteomes" id="UP000207598"/>
    </source>
</evidence>
<evidence type="ECO:0000313" key="2">
    <source>
        <dbReference type="EMBL" id="SMX50671.1"/>
    </source>
</evidence>
<organism evidence="2 3">
    <name type="scientific">Maliponia aquimaris</name>
    <dbReference type="NCBI Taxonomy" id="1673631"/>
    <lineage>
        <taxon>Bacteria</taxon>
        <taxon>Pseudomonadati</taxon>
        <taxon>Pseudomonadota</taxon>
        <taxon>Alphaproteobacteria</taxon>
        <taxon>Rhodobacterales</taxon>
        <taxon>Paracoccaceae</taxon>
        <taxon>Maliponia</taxon>
    </lineage>
</organism>